<name>A0A9J6E6H7_RHIMP</name>
<accession>A0A9J6E6H7</accession>
<evidence type="ECO:0000256" key="1">
    <source>
        <dbReference type="SAM" id="MobiDB-lite"/>
    </source>
</evidence>
<dbReference type="AlphaFoldDB" id="A0A9J6E6H7"/>
<gene>
    <name evidence="2" type="ORF">HPB51_005931</name>
</gene>
<evidence type="ECO:0000313" key="2">
    <source>
        <dbReference type="EMBL" id="KAH8029932.1"/>
    </source>
</evidence>
<keyword evidence="3" id="KW-1185">Reference proteome</keyword>
<dbReference type="EMBL" id="JABSTU010000005">
    <property type="protein sequence ID" value="KAH8029932.1"/>
    <property type="molecule type" value="Genomic_DNA"/>
</dbReference>
<comment type="caution">
    <text evidence="2">The sequence shown here is derived from an EMBL/GenBank/DDBJ whole genome shotgun (WGS) entry which is preliminary data.</text>
</comment>
<organism evidence="2 3">
    <name type="scientific">Rhipicephalus microplus</name>
    <name type="common">Cattle tick</name>
    <name type="synonym">Boophilus microplus</name>
    <dbReference type="NCBI Taxonomy" id="6941"/>
    <lineage>
        <taxon>Eukaryota</taxon>
        <taxon>Metazoa</taxon>
        <taxon>Ecdysozoa</taxon>
        <taxon>Arthropoda</taxon>
        <taxon>Chelicerata</taxon>
        <taxon>Arachnida</taxon>
        <taxon>Acari</taxon>
        <taxon>Parasitiformes</taxon>
        <taxon>Ixodida</taxon>
        <taxon>Ixodoidea</taxon>
        <taxon>Ixodidae</taxon>
        <taxon>Rhipicephalinae</taxon>
        <taxon>Rhipicephalus</taxon>
        <taxon>Boophilus</taxon>
    </lineage>
</organism>
<reference evidence="2" key="1">
    <citation type="journal article" date="2020" name="Cell">
        <title>Large-Scale Comparative Analyses of Tick Genomes Elucidate Their Genetic Diversity and Vector Capacities.</title>
        <authorList>
            <consortium name="Tick Genome and Microbiome Consortium (TIGMIC)"/>
            <person name="Jia N."/>
            <person name="Wang J."/>
            <person name="Shi W."/>
            <person name="Du L."/>
            <person name="Sun Y."/>
            <person name="Zhan W."/>
            <person name="Jiang J.F."/>
            <person name="Wang Q."/>
            <person name="Zhang B."/>
            <person name="Ji P."/>
            <person name="Bell-Sakyi L."/>
            <person name="Cui X.M."/>
            <person name="Yuan T.T."/>
            <person name="Jiang B.G."/>
            <person name="Yang W.F."/>
            <person name="Lam T.T."/>
            <person name="Chang Q.C."/>
            <person name="Ding S.J."/>
            <person name="Wang X.J."/>
            <person name="Zhu J.G."/>
            <person name="Ruan X.D."/>
            <person name="Zhao L."/>
            <person name="Wei J.T."/>
            <person name="Ye R.Z."/>
            <person name="Que T.C."/>
            <person name="Du C.H."/>
            <person name="Zhou Y.H."/>
            <person name="Cheng J.X."/>
            <person name="Dai P.F."/>
            <person name="Guo W.B."/>
            <person name="Han X.H."/>
            <person name="Huang E.J."/>
            <person name="Li L.F."/>
            <person name="Wei W."/>
            <person name="Gao Y.C."/>
            <person name="Liu J.Z."/>
            <person name="Shao H.Z."/>
            <person name="Wang X."/>
            <person name="Wang C.C."/>
            <person name="Yang T.C."/>
            <person name="Huo Q.B."/>
            <person name="Li W."/>
            <person name="Chen H.Y."/>
            <person name="Chen S.E."/>
            <person name="Zhou L.G."/>
            <person name="Ni X.B."/>
            <person name="Tian J.H."/>
            <person name="Sheng Y."/>
            <person name="Liu T."/>
            <person name="Pan Y.S."/>
            <person name="Xia L.Y."/>
            <person name="Li J."/>
            <person name="Zhao F."/>
            <person name="Cao W.C."/>
        </authorList>
    </citation>
    <scope>NUCLEOTIDE SEQUENCE</scope>
    <source>
        <strain evidence="2">Rmic-2018</strain>
    </source>
</reference>
<proteinExistence type="predicted"/>
<reference evidence="2" key="2">
    <citation type="submission" date="2021-09" db="EMBL/GenBank/DDBJ databases">
        <authorList>
            <person name="Jia N."/>
            <person name="Wang J."/>
            <person name="Shi W."/>
            <person name="Du L."/>
            <person name="Sun Y."/>
            <person name="Zhan W."/>
            <person name="Jiang J."/>
            <person name="Wang Q."/>
            <person name="Zhang B."/>
            <person name="Ji P."/>
            <person name="Sakyi L.B."/>
            <person name="Cui X."/>
            <person name="Yuan T."/>
            <person name="Jiang B."/>
            <person name="Yang W."/>
            <person name="Lam T.T.-Y."/>
            <person name="Chang Q."/>
            <person name="Ding S."/>
            <person name="Wang X."/>
            <person name="Zhu J."/>
            <person name="Ruan X."/>
            <person name="Zhao L."/>
            <person name="Wei J."/>
            <person name="Que T."/>
            <person name="Du C."/>
            <person name="Cheng J."/>
            <person name="Dai P."/>
            <person name="Han X."/>
            <person name="Huang E."/>
            <person name="Gao Y."/>
            <person name="Liu J."/>
            <person name="Shao H."/>
            <person name="Ye R."/>
            <person name="Li L."/>
            <person name="Wei W."/>
            <person name="Wang X."/>
            <person name="Wang C."/>
            <person name="Huo Q."/>
            <person name="Li W."/>
            <person name="Guo W."/>
            <person name="Chen H."/>
            <person name="Chen S."/>
            <person name="Zhou L."/>
            <person name="Zhou L."/>
            <person name="Ni X."/>
            <person name="Tian J."/>
            <person name="Zhou Y."/>
            <person name="Sheng Y."/>
            <person name="Liu T."/>
            <person name="Pan Y."/>
            <person name="Xia L."/>
            <person name="Li J."/>
            <person name="Zhao F."/>
            <person name="Cao W."/>
        </authorList>
    </citation>
    <scope>NUCLEOTIDE SEQUENCE</scope>
    <source>
        <strain evidence="2">Rmic-2018</strain>
        <tissue evidence="2">Larvae</tissue>
    </source>
</reference>
<protein>
    <submittedName>
        <fullName evidence="2">Uncharacterized protein</fullName>
    </submittedName>
</protein>
<dbReference type="Proteomes" id="UP000821866">
    <property type="component" value="Chromosome 3"/>
</dbReference>
<evidence type="ECO:0000313" key="3">
    <source>
        <dbReference type="Proteomes" id="UP000821866"/>
    </source>
</evidence>
<sequence length="138" mass="16491">MGNATSVVITFVDVYVVRWMICFGTPMKSFLYKKRYEVRHRFGELGHRSDVFDSPHKNFRGFGVASPPKDHECTPRCHLFGKERVTRGKRYKELFWTPYIVKKRQLEMKLEEAQELEERRKAEKDKQQDRRGSRSFEA</sequence>
<feature type="region of interest" description="Disordered" evidence="1">
    <location>
        <begin position="116"/>
        <end position="138"/>
    </location>
</feature>